<feature type="compositionally biased region" description="Polar residues" evidence="3">
    <location>
        <begin position="53"/>
        <end position="73"/>
    </location>
</feature>
<dbReference type="Gene3D" id="2.60.40.1760">
    <property type="entry name" value="glycosyl hydrolase (family 31)"/>
    <property type="match status" value="1"/>
</dbReference>
<feature type="domain" description="Fibronectin type-III" evidence="5">
    <location>
        <begin position="983"/>
        <end position="1066"/>
    </location>
</feature>
<evidence type="ECO:0000259" key="5">
    <source>
        <dbReference type="PROSITE" id="PS50853"/>
    </source>
</evidence>
<dbReference type="Pfam" id="PF01055">
    <property type="entry name" value="Glyco_hydro_31_2nd"/>
    <property type="match status" value="1"/>
</dbReference>
<dbReference type="Pfam" id="PF13802">
    <property type="entry name" value="Gal_mutarotas_2"/>
    <property type="match status" value="1"/>
</dbReference>
<evidence type="ECO:0000259" key="4">
    <source>
        <dbReference type="PROSITE" id="PS50022"/>
    </source>
</evidence>
<gene>
    <name evidence="6" type="ORF">JHK62_06175</name>
</gene>
<dbReference type="SUPFAM" id="SSF49265">
    <property type="entry name" value="Fibronectin type III"/>
    <property type="match status" value="1"/>
</dbReference>
<dbReference type="InterPro" id="IPR005877">
    <property type="entry name" value="YSIRK_signal_dom"/>
</dbReference>
<dbReference type="NCBIfam" id="TIGR01167">
    <property type="entry name" value="LPXTG_anchor"/>
    <property type="match status" value="1"/>
</dbReference>
<dbReference type="SMART" id="SM00060">
    <property type="entry name" value="FN3"/>
    <property type="match status" value="2"/>
</dbReference>
<evidence type="ECO:0000256" key="2">
    <source>
        <dbReference type="ARBA" id="ARBA00022729"/>
    </source>
</evidence>
<dbReference type="InterPro" id="IPR033403">
    <property type="entry name" value="DUF5110"/>
</dbReference>
<dbReference type="InterPro" id="IPR025887">
    <property type="entry name" value="Glyco_hydro_31_N_dom"/>
</dbReference>
<dbReference type="CDD" id="cd00063">
    <property type="entry name" value="FN3"/>
    <property type="match status" value="2"/>
</dbReference>
<dbReference type="Gene3D" id="3.20.20.80">
    <property type="entry name" value="Glycosidases"/>
    <property type="match status" value="1"/>
</dbReference>
<dbReference type="EMBL" id="JAENBO010000004">
    <property type="protein sequence ID" value="MBJ8326256.1"/>
    <property type="molecule type" value="Genomic_DNA"/>
</dbReference>
<dbReference type="Pfam" id="PF00754">
    <property type="entry name" value="F5_F8_type_C"/>
    <property type="match status" value="2"/>
</dbReference>
<dbReference type="Pfam" id="PF17137">
    <property type="entry name" value="DUF5110"/>
    <property type="match status" value="1"/>
</dbReference>
<feature type="domain" description="Fibronectin type-III" evidence="5">
    <location>
        <begin position="1426"/>
        <end position="1517"/>
    </location>
</feature>
<dbReference type="Gene3D" id="2.60.40.680">
    <property type="match status" value="1"/>
</dbReference>
<feature type="domain" description="F5/8 type C" evidence="4">
    <location>
        <begin position="1056"/>
        <end position="1205"/>
    </location>
</feature>
<dbReference type="InterPro" id="IPR036116">
    <property type="entry name" value="FN3_sf"/>
</dbReference>
<dbReference type="InterPro" id="IPR003961">
    <property type="entry name" value="FN3_dom"/>
</dbReference>
<dbReference type="InterPro" id="IPR017853">
    <property type="entry name" value="GH"/>
</dbReference>
<keyword evidence="7" id="KW-1185">Reference proteome</keyword>
<feature type="compositionally biased region" description="Polar residues" evidence="3">
    <location>
        <begin position="1930"/>
        <end position="1943"/>
    </location>
</feature>
<sequence length="1970" mass="217750">MKNFSYYKRLKFSIRRLSVGVASVAIGASLFGVSPVLADQIETTTVTTETVTNDVQSSEQDNANTENISESSQAVDKAVNLAEKPQETAETLVVDTDNSGETTAETVADVPVFATALEENEEAEVTEVFEKPLNAVGAIDSLTFENGVANIVYHTGEKARVSLYNDHVFRYYIDKTGEFVEDPAPSREDRPAKIAIKTLENYRDTNSALGSMTEDETSYKIATDKVELVFDKQTARMSIFDKISNNLITKEVLPVQITSNKTTQTLSQADNEYFFGGGMQNGRFTHKGNKINIVNENNWVDGGVASPNPFYWSTKGYGVLRNTFKRGQYDFGTEEPSLMTTAHDEDRFDAYFFVNNTPANLLKDYYELTGSPAVLPEYALYLGHLNAYNRDYWLEVPSNTRGAILLDGKYYKEYQPNQLPEADRPNAIKETLNGEGNSYKFSARAVIDRYKAMDMPLSWFLPNDGYGAGYGQTDSLDGNIQNLKSFVDYAKENGVKVGLWTQSDLYDTDPSKDVVLHRDIDKEVGEAGIRVIKTDVAWVGPGYSFGLNGVDKGAELITEKSEERARPFIISLDGWGGTQRSAAIWSGDQTGGEWEYIRFHIPTYIGLGLSGNPNMGSDMDGIFGGANPIINAREYQWKTFTSIMMNMDGWGAKPKTPFSFDDKTTDLNRISLKRKSTLVPYAYSTGHQASTEGKPIVRAMLIDFPDEAINYSKSVQYQYMYGDNLLVAPIYQDTAMQENGDDIRNNIFLPDASIEWIDFYTGEKYQGGQVLNGFEAPLWKIPVFVKNGAIIPMTNPNNNPTEIDRTNRLITFYPHKDSSFTLVEDDGLTVDYKSGNVAKTLIESHAGDSNETGTAVLTINATEGSFEGFNKNKTTELHVNVSEDVDRVTATINGEAITLTRVNSLEAYQNGSNVFFYHEDPIMETYNPKSTEVQGLRVTQNSLVKIKLAASDVTASKIVVTINGFINKATDKEVPEDLAEPTVPTQVEAPEELISATSITVVWQPVDDADTYDVKRDGVIYTDIKGNSFLFEDLNYGSSHEFAVRAVNAKGVSAWSDVITAKTSEDPLMNAIEGISATSSMTAQPGQGLEKLFNKQLGDQFHSQWRQPVTFPATITMDLGGVYQVDYLEYHPRTDGGSNGIITRLFFETSEDGKNWTRDEYYTNWNRDKQVKTYRFTAPKARYVRANIAAGYNNFVSGEEILIFKKPGTRMEVVGDINRDGKISEDDKTSFLNYTGLRKEDSDFDYIKHVDVNNNGLIDAQDISVIAVQLEGGVQTPSTQAPSGRVFLEADKLELTAGEQVKVRLIADNLDNTNALTSVFQFDNTKYRLVSNSVIPTDVIKQAENFSRVRARDEKTDVVFSFVNFGQKEAMTGSGEIAYITLEALKDVIVDESSLDTILVANNLRTQTISAMPIRQTINYEDKAVVPTEVKVSRTTQGGVTLSWHKDPKTMWYIVEQEVSQGGQTQFVEVDRTENTVLNVYNLLPGTSYRFRVIGNNPIGNSEPSENILVQTVTKDLSHKIDGITATAEAPEQPNQPLTLLFDGDESTQYHSQWFNDKAVPSSMLLDMGSVKAVDHIIYVPRRDAGNGTLTSLTIDTSLDGENWSSTGEVINWVRSSGDKVAYLPQNHKAQFIRLNFKASVGGFISGQELYVISGSGNDGQVAVPDTAPTAEDKPSIVFTNGKGVVNEVPELTFSTEKRELKDDTSGVMVQLEVGEIAAIEGISVGHKETKDPSTPNVLKGQDYDLFDISLVDANGKAISPLKDTLVIMPVDEGKTVSKVVYLPNTDQEEELDFTMTSYVDANGKTQQGVVFVAKHFSEYGIVYQARETKVPSDAPTAQDKPVFEGKLESKVPSEAPSYQLPESDFVPETSVPKVAPKAQDKPIFEGRLESKVPSDAPSHQLLAFDGKPEPMSKEDKQTKDKVEQKEVKSTSANTLPNTGDATNSAVLGTMLALSSLALYGYGRKKGEQE</sequence>
<dbReference type="Pfam" id="PF21365">
    <property type="entry name" value="Glyco_hydro_31_3rd"/>
    <property type="match status" value="1"/>
</dbReference>
<dbReference type="PROSITE" id="PS50853">
    <property type="entry name" value="FN3"/>
    <property type="match status" value="2"/>
</dbReference>
<dbReference type="Gene3D" id="2.60.40.10">
    <property type="entry name" value="Immunoglobulins"/>
    <property type="match status" value="2"/>
</dbReference>
<feature type="region of interest" description="Disordered" evidence="3">
    <location>
        <begin position="1832"/>
        <end position="1878"/>
    </location>
</feature>
<dbReference type="PANTHER" id="PTHR22762">
    <property type="entry name" value="ALPHA-GLUCOSIDASE"/>
    <property type="match status" value="1"/>
</dbReference>
<feature type="domain" description="F5/8 type C" evidence="4">
    <location>
        <begin position="1501"/>
        <end position="1655"/>
    </location>
</feature>
<protein>
    <submittedName>
        <fullName evidence="6">Discoidin domain-containing protein</fullName>
    </submittedName>
</protein>
<dbReference type="InterPro" id="IPR013780">
    <property type="entry name" value="Glyco_hydro_b"/>
</dbReference>
<reference evidence="6 7" key="1">
    <citation type="journal article" date="2021" name="Int. J. Syst. Evol. Microbiol.">
        <title>Streptococcus vicugnae sp. nov., isolated from faeces of alpacas (Vicugna pacos) and cattle (Bos taurus), Streptococcus zalophi sp. nov., and Streptococcus pacificus sp. nov., isolated from respiratory tract of California sea lions (Zalophus californianus).</title>
        <authorList>
            <person name="Volokhov D.V."/>
            <person name="Zagorodnyaya T.A."/>
            <person name="Shen Z."/>
            <person name="Blom J."/>
            <person name="Furtak V.A."/>
            <person name="Eisenberg T."/>
            <person name="Fan P."/>
            <person name="Jeong K.C."/>
            <person name="Gao Y."/>
            <person name="Zhang S."/>
            <person name="Amselle M."/>
        </authorList>
    </citation>
    <scope>NUCLEOTIDE SEQUENCE [LARGE SCALE GENOMIC DNA]</scope>
    <source>
        <strain evidence="6 7">CSL7591</strain>
    </source>
</reference>
<dbReference type="Gene3D" id="2.60.120.260">
    <property type="entry name" value="Galactose-binding domain-like"/>
    <property type="match status" value="2"/>
</dbReference>
<dbReference type="NCBIfam" id="TIGR01168">
    <property type="entry name" value="YSIRK_signal"/>
    <property type="match status" value="1"/>
</dbReference>
<feature type="region of interest" description="Disordered" evidence="3">
    <location>
        <begin position="49"/>
        <end position="73"/>
    </location>
</feature>
<evidence type="ECO:0000256" key="3">
    <source>
        <dbReference type="SAM" id="MobiDB-lite"/>
    </source>
</evidence>
<evidence type="ECO:0000256" key="1">
    <source>
        <dbReference type="ARBA" id="ARBA00007806"/>
    </source>
</evidence>
<dbReference type="Proteomes" id="UP000653045">
    <property type="component" value="Unassembled WGS sequence"/>
</dbReference>
<feature type="compositionally biased region" description="Basic and acidic residues" evidence="3">
    <location>
        <begin position="1842"/>
        <end position="1852"/>
    </location>
</feature>
<feature type="compositionally biased region" description="Basic and acidic residues" evidence="3">
    <location>
        <begin position="1907"/>
        <end position="1929"/>
    </location>
</feature>
<dbReference type="Gene3D" id="2.60.40.1180">
    <property type="entry name" value="Golgi alpha-mannosidase II"/>
    <property type="match status" value="2"/>
</dbReference>
<proteinExistence type="inferred from homology"/>
<comment type="caution">
    <text evidence="6">The sequence shown here is derived from an EMBL/GenBank/DDBJ whole genome shotgun (WGS) entry which is preliminary data.</text>
</comment>
<dbReference type="SUPFAM" id="SSF51445">
    <property type="entry name" value="(Trans)glycosidases"/>
    <property type="match status" value="1"/>
</dbReference>
<dbReference type="Pfam" id="PF04650">
    <property type="entry name" value="YSIRK_signal"/>
    <property type="match status" value="1"/>
</dbReference>
<evidence type="ECO:0000313" key="6">
    <source>
        <dbReference type="EMBL" id="MBJ8326256.1"/>
    </source>
</evidence>
<name>A0ABS0ZJX0_9STRE</name>
<dbReference type="InterPro" id="IPR008979">
    <property type="entry name" value="Galactose-bd-like_sf"/>
</dbReference>
<dbReference type="InterPro" id="IPR048395">
    <property type="entry name" value="Glyco_hydro_31_C"/>
</dbReference>
<feature type="region of interest" description="Disordered" evidence="3">
    <location>
        <begin position="1890"/>
        <end position="1943"/>
    </location>
</feature>
<dbReference type="SUPFAM" id="SSF49785">
    <property type="entry name" value="Galactose-binding domain-like"/>
    <property type="match status" value="2"/>
</dbReference>
<dbReference type="RefSeq" id="WP_199575892.1">
    <property type="nucleotide sequence ID" value="NZ_JAENBO010000004.1"/>
</dbReference>
<dbReference type="CDD" id="cd14752">
    <property type="entry name" value="GH31_N"/>
    <property type="match status" value="1"/>
</dbReference>
<dbReference type="InterPro" id="IPR036439">
    <property type="entry name" value="Dockerin_dom_sf"/>
</dbReference>
<dbReference type="SUPFAM" id="SSF74650">
    <property type="entry name" value="Galactose mutarotase-like"/>
    <property type="match status" value="1"/>
</dbReference>
<keyword evidence="2" id="KW-0732">Signal</keyword>
<evidence type="ECO:0000313" key="7">
    <source>
        <dbReference type="Proteomes" id="UP000653045"/>
    </source>
</evidence>
<dbReference type="SUPFAM" id="SSF49384">
    <property type="entry name" value="Carbohydrate-binding domain"/>
    <property type="match status" value="1"/>
</dbReference>
<dbReference type="Pfam" id="PF00041">
    <property type="entry name" value="fn3"/>
    <property type="match status" value="1"/>
</dbReference>
<dbReference type="InterPro" id="IPR000421">
    <property type="entry name" value="FA58C"/>
</dbReference>
<dbReference type="InterPro" id="IPR011013">
    <property type="entry name" value="Gal_mutarotase_sf_dom"/>
</dbReference>
<dbReference type="InterPro" id="IPR013783">
    <property type="entry name" value="Ig-like_fold"/>
</dbReference>
<comment type="similarity">
    <text evidence="1">Belongs to the glycosyl hydrolase 31 family.</text>
</comment>
<dbReference type="PROSITE" id="PS00018">
    <property type="entry name" value="EF_HAND_1"/>
    <property type="match status" value="1"/>
</dbReference>
<dbReference type="SUPFAM" id="SSF51011">
    <property type="entry name" value="Glycosyl hydrolase domain"/>
    <property type="match status" value="1"/>
</dbReference>
<organism evidence="6 7">
    <name type="scientific">Streptococcus pacificus</name>
    <dbReference type="NCBI Taxonomy" id="2740577"/>
    <lineage>
        <taxon>Bacteria</taxon>
        <taxon>Bacillati</taxon>
        <taxon>Bacillota</taxon>
        <taxon>Bacilli</taxon>
        <taxon>Lactobacillales</taxon>
        <taxon>Streptococcaceae</taxon>
        <taxon>Streptococcus</taxon>
    </lineage>
</organism>
<dbReference type="InterPro" id="IPR008965">
    <property type="entry name" value="CBM2/CBM3_carb-bd_dom_sf"/>
</dbReference>
<dbReference type="InterPro" id="IPR018247">
    <property type="entry name" value="EF_Hand_1_Ca_BS"/>
</dbReference>
<dbReference type="PROSITE" id="PS50022">
    <property type="entry name" value="FA58C_3"/>
    <property type="match status" value="2"/>
</dbReference>
<accession>A0ABS0ZJX0</accession>
<dbReference type="SUPFAM" id="SSF63446">
    <property type="entry name" value="Type I dockerin domain"/>
    <property type="match status" value="1"/>
</dbReference>
<dbReference type="InterPro" id="IPR000322">
    <property type="entry name" value="Glyco_hydro_31_TIM"/>
</dbReference>
<dbReference type="PANTHER" id="PTHR22762:SF166">
    <property type="entry name" value="ALPHA-GLUCOSIDASE"/>
    <property type="match status" value="1"/>
</dbReference>
<dbReference type="Gene3D" id="1.10.1330.10">
    <property type="entry name" value="Dockerin domain"/>
    <property type="match status" value="1"/>
</dbReference>